<dbReference type="PROSITE" id="PS50222">
    <property type="entry name" value="EF_HAND_2"/>
    <property type="match status" value="2"/>
</dbReference>
<dbReference type="EMBL" id="JAKUCV010000674">
    <property type="protein sequence ID" value="KAJ4849192.1"/>
    <property type="molecule type" value="Genomic_DNA"/>
</dbReference>
<dbReference type="Gene3D" id="1.10.238.10">
    <property type="entry name" value="EF-hand"/>
    <property type="match status" value="1"/>
</dbReference>
<dbReference type="GO" id="GO:0016020">
    <property type="term" value="C:membrane"/>
    <property type="evidence" value="ECO:0007669"/>
    <property type="project" value="InterPro"/>
</dbReference>
<feature type="transmembrane region" description="Helical" evidence="4">
    <location>
        <begin position="207"/>
        <end position="226"/>
    </location>
</feature>
<feature type="transmembrane region" description="Helical" evidence="4">
    <location>
        <begin position="442"/>
        <end position="462"/>
    </location>
</feature>
<evidence type="ECO:0000256" key="1">
    <source>
        <dbReference type="ARBA" id="ARBA00022449"/>
    </source>
</evidence>
<keyword evidence="4" id="KW-1133">Transmembrane helix</keyword>
<keyword evidence="2" id="KW-0406">Ion transport</keyword>
<keyword evidence="4" id="KW-0472">Membrane</keyword>
<feature type="transmembrane region" description="Helical" evidence="4">
    <location>
        <begin position="105"/>
        <end position="131"/>
    </location>
</feature>
<feature type="domain" description="EF-hand" evidence="6">
    <location>
        <begin position="326"/>
        <end position="361"/>
    </location>
</feature>
<feature type="chain" id="PRO_5040265789" description="EF-hand domain-containing protein" evidence="5">
    <location>
        <begin position="22"/>
        <end position="517"/>
    </location>
</feature>
<evidence type="ECO:0000256" key="3">
    <source>
        <dbReference type="SAM" id="MobiDB-lite"/>
    </source>
</evidence>
<feature type="transmembrane region" description="Helical" evidence="4">
    <location>
        <begin position="411"/>
        <end position="430"/>
    </location>
</feature>
<feature type="transmembrane region" description="Helical" evidence="4">
    <location>
        <begin position="143"/>
        <end position="168"/>
    </location>
</feature>
<feature type="compositionally biased region" description="Basic and acidic residues" evidence="3">
    <location>
        <begin position="363"/>
        <end position="378"/>
    </location>
</feature>
<dbReference type="GO" id="GO:0015369">
    <property type="term" value="F:calcium:proton antiporter activity"/>
    <property type="evidence" value="ECO:0007669"/>
    <property type="project" value="TreeGrafter"/>
</dbReference>
<dbReference type="AlphaFoldDB" id="A0A9Q0GFZ6"/>
<feature type="domain" description="EF-hand" evidence="6">
    <location>
        <begin position="286"/>
        <end position="321"/>
    </location>
</feature>
<comment type="caution">
    <text evidence="7">The sequence shown here is derived from an EMBL/GenBank/DDBJ whole genome shotgun (WGS) entry which is preliminary data.</text>
</comment>
<reference evidence="7" key="1">
    <citation type="submission" date="2022-02" db="EMBL/GenBank/DDBJ databases">
        <authorList>
            <person name="Henning P.M."/>
            <person name="McCubbin A.G."/>
            <person name="Shore J.S."/>
        </authorList>
    </citation>
    <scope>NUCLEOTIDE SEQUENCE</scope>
    <source>
        <strain evidence="7">F60SS</strain>
        <tissue evidence="7">Leaves</tissue>
    </source>
</reference>
<dbReference type="InterPro" id="IPR002048">
    <property type="entry name" value="EF_hand_dom"/>
</dbReference>
<evidence type="ECO:0000256" key="4">
    <source>
        <dbReference type="SAM" id="Phobius"/>
    </source>
</evidence>
<evidence type="ECO:0000313" key="8">
    <source>
        <dbReference type="Proteomes" id="UP001141552"/>
    </source>
</evidence>
<protein>
    <recommendedName>
        <fullName evidence="6">EF-hand domain-containing protein</fullName>
    </recommendedName>
</protein>
<dbReference type="Proteomes" id="UP001141552">
    <property type="component" value="Unassembled WGS sequence"/>
</dbReference>
<dbReference type="CDD" id="cd00051">
    <property type="entry name" value="EFh"/>
    <property type="match status" value="1"/>
</dbReference>
<keyword evidence="4" id="KW-0812">Transmembrane</keyword>
<feature type="signal peptide" evidence="5">
    <location>
        <begin position="1"/>
        <end position="21"/>
    </location>
</feature>
<gene>
    <name evidence="7" type="ORF">Tsubulata_037077</name>
</gene>
<dbReference type="SUPFAM" id="SSF47473">
    <property type="entry name" value="EF-hand"/>
    <property type="match status" value="1"/>
</dbReference>
<feature type="transmembrane region" description="Helical" evidence="4">
    <location>
        <begin position="232"/>
        <end position="254"/>
    </location>
</feature>
<dbReference type="GO" id="GO:0006874">
    <property type="term" value="P:intracellular calcium ion homeostasis"/>
    <property type="evidence" value="ECO:0007669"/>
    <property type="project" value="TreeGrafter"/>
</dbReference>
<dbReference type="SMART" id="SM00054">
    <property type="entry name" value="EFh"/>
    <property type="match status" value="2"/>
</dbReference>
<dbReference type="PANTHER" id="PTHR31503:SF80">
    <property type="entry name" value="EF-HAND DOMAIN-CONTAINING PROTEIN"/>
    <property type="match status" value="1"/>
</dbReference>
<name>A0A9Q0GFZ6_9ROSI</name>
<sequence>MVKFATIVLLILMVHVSSKHAIRDEFIRLVSDGMDLQNNGNSKEEILQHGNLTITVTCEPQYGFLPCTTVNWGQDLFLMVVYQYLLALAEKYISDGSDIFFEMFGTGIFGAGLFQIMGIFPQMFLILATGFSAAEDTAVGSMAAMAMGILAGTTIMCLTVTWSSVVALGSYNVSEDSTTSHLESSKPFNLKYYGVSTDMETKNTAKIMMLSLIPFLLLLLSKPISSTFATRIVVLISLMVTVLFLLAYCTYQVFQPWMQKRRLAYLMRQHLRNKLLPALCNPDGTPNVAKISKLFNELDRNKDSQISADELRSLIVGIHIEEIGLNEDDVVSHVMEGFDANGDSNLSKDEFVQGLSSWLSKANDHSTRNQVQNEKEANHNNSKGSSEEEQTKTLSKKCADNKSAWWNYTKASFLILLGTAITVLLASSFLQSVQAFANAVNIPSFLVSYCLIPLALGFRQTFKAIVSATEKTKESVSLTLSQIYGGVFMNNIMGLVIFLSLVYVRNISWDVSAEILA</sequence>
<dbReference type="OrthoDB" id="26525at2759"/>
<dbReference type="InterPro" id="IPR004713">
    <property type="entry name" value="CaH_exchang"/>
</dbReference>
<dbReference type="GO" id="GO:0005509">
    <property type="term" value="F:calcium ion binding"/>
    <property type="evidence" value="ECO:0007669"/>
    <property type="project" value="InterPro"/>
</dbReference>
<keyword evidence="1" id="KW-0050">Antiport</keyword>
<proteinExistence type="predicted"/>
<reference evidence="7" key="2">
    <citation type="journal article" date="2023" name="Plants (Basel)">
        <title>Annotation of the Turnera subulata (Passifloraceae) Draft Genome Reveals the S-Locus Evolved after the Divergence of Turneroideae from Passifloroideae in a Stepwise Manner.</title>
        <authorList>
            <person name="Henning P.M."/>
            <person name="Roalson E.H."/>
            <person name="Mir W."/>
            <person name="McCubbin A.G."/>
            <person name="Shore J.S."/>
        </authorList>
    </citation>
    <scope>NUCLEOTIDE SEQUENCE</scope>
    <source>
        <strain evidence="7">F60SS</strain>
    </source>
</reference>
<keyword evidence="1" id="KW-0813">Transport</keyword>
<keyword evidence="5" id="KW-0732">Signal</keyword>
<dbReference type="Pfam" id="PF13499">
    <property type="entry name" value="EF-hand_7"/>
    <property type="match status" value="1"/>
</dbReference>
<evidence type="ECO:0000259" key="6">
    <source>
        <dbReference type="PROSITE" id="PS50222"/>
    </source>
</evidence>
<feature type="region of interest" description="Disordered" evidence="3">
    <location>
        <begin position="363"/>
        <end position="393"/>
    </location>
</feature>
<evidence type="ECO:0000313" key="7">
    <source>
        <dbReference type="EMBL" id="KAJ4849192.1"/>
    </source>
</evidence>
<evidence type="ECO:0000256" key="2">
    <source>
        <dbReference type="ARBA" id="ARBA00023065"/>
    </source>
</evidence>
<feature type="transmembrane region" description="Helical" evidence="4">
    <location>
        <begin position="483"/>
        <end position="504"/>
    </location>
</feature>
<dbReference type="PANTHER" id="PTHR31503">
    <property type="entry name" value="VACUOLAR CALCIUM ION TRANSPORTER"/>
    <property type="match status" value="1"/>
</dbReference>
<feature type="non-terminal residue" evidence="7">
    <location>
        <position position="1"/>
    </location>
</feature>
<organism evidence="7 8">
    <name type="scientific">Turnera subulata</name>
    <dbReference type="NCBI Taxonomy" id="218843"/>
    <lineage>
        <taxon>Eukaryota</taxon>
        <taxon>Viridiplantae</taxon>
        <taxon>Streptophyta</taxon>
        <taxon>Embryophyta</taxon>
        <taxon>Tracheophyta</taxon>
        <taxon>Spermatophyta</taxon>
        <taxon>Magnoliopsida</taxon>
        <taxon>eudicotyledons</taxon>
        <taxon>Gunneridae</taxon>
        <taxon>Pentapetalae</taxon>
        <taxon>rosids</taxon>
        <taxon>fabids</taxon>
        <taxon>Malpighiales</taxon>
        <taxon>Passifloraceae</taxon>
        <taxon>Turnera</taxon>
    </lineage>
</organism>
<evidence type="ECO:0000256" key="5">
    <source>
        <dbReference type="SAM" id="SignalP"/>
    </source>
</evidence>
<dbReference type="InterPro" id="IPR011992">
    <property type="entry name" value="EF-hand-dom_pair"/>
</dbReference>
<accession>A0A9Q0GFZ6</accession>
<keyword evidence="8" id="KW-1185">Reference proteome</keyword>